<proteinExistence type="predicted"/>
<keyword evidence="2" id="KW-1003">Cell membrane</keyword>
<organism evidence="9 10">
    <name type="scientific">Henosepilachna vigintioctopunctata</name>
    <dbReference type="NCBI Taxonomy" id="420089"/>
    <lineage>
        <taxon>Eukaryota</taxon>
        <taxon>Metazoa</taxon>
        <taxon>Ecdysozoa</taxon>
        <taxon>Arthropoda</taxon>
        <taxon>Hexapoda</taxon>
        <taxon>Insecta</taxon>
        <taxon>Pterygota</taxon>
        <taxon>Neoptera</taxon>
        <taxon>Endopterygota</taxon>
        <taxon>Coleoptera</taxon>
        <taxon>Polyphaga</taxon>
        <taxon>Cucujiformia</taxon>
        <taxon>Coccinelloidea</taxon>
        <taxon>Coccinellidae</taxon>
        <taxon>Epilachninae</taxon>
        <taxon>Epilachnini</taxon>
        <taxon>Henosepilachna</taxon>
    </lineage>
</organism>
<evidence type="ECO:0000256" key="2">
    <source>
        <dbReference type="ARBA" id="ARBA00022475"/>
    </source>
</evidence>
<name>A0AAW1V0A1_9CUCU</name>
<evidence type="ECO:0000313" key="9">
    <source>
        <dbReference type="EMBL" id="KAK9886860.1"/>
    </source>
</evidence>
<feature type="transmembrane region" description="Helical" evidence="8">
    <location>
        <begin position="173"/>
        <end position="195"/>
    </location>
</feature>
<reference evidence="9 10" key="1">
    <citation type="submission" date="2023-03" db="EMBL/GenBank/DDBJ databases">
        <title>Genome insight into feeding habits of ladybird beetles.</title>
        <authorList>
            <person name="Li H.-S."/>
            <person name="Huang Y.-H."/>
            <person name="Pang H."/>
        </authorList>
    </citation>
    <scope>NUCLEOTIDE SEQUENCE [LARGE SCALE GENOMIC DNA]</scope>
    <source>
        <strain evidence="9">SYSU_2023b</strain>
        <tissue evidence="9">Whole body</tissue>
    </source>
</reference>
<dbReference type="PANTHER" id="PTHR42643">
    <property type="entry name" value="IONOTROPIC RECEPTOR 20A-RELATED"/>
    <property type="match status" value="1"/>
</dbReference>
<evidence type="ECO:0000256" key="6">
    <source>
        <dbReference type="ARBA" id="ARBA00023170"/>
    </source>
</evidence>
<evidence type="ECO:0000256" key="5">
    <source>
        <dbReference type="ARBA" id="ARBA00023136"/>
    </source>
</evidence>
<dbReference type="EMBL" id="JARQZJ010000102">
    <property type="protein sequence ID" value="KAK9886860.1"/>
    <property type="molecule type" value="Genomic_DNA"/>
</dbReference>
<comment type="subcellular location">
    <subcellularLocation>
        <location evidence="1">Cell membrane</location>
        <topology evidence="1">Multi-pass membrane protein</topology>
    </subcellularLocation>
</comment>
<sequence>MLNYLFCSRLTYLLNGITFEKGVESFEDIANQGFTIGVTQKHDIEWIKILPEFRHYPGKNFVYCNENLNCHFKAKRYRNFTFLWGHRSMPSFGETLIDRNTGIPFLKIIEPPFMTVKIVSLVRRGHPLLPIINKKLEYLIESGITGRIIKEYVKPQYEIPTLEPTESLKLRHFVAPFMILAVGLTLSFLVFLMEIRKEKYSPRRHRRA</sequence>
<dbReference type="GO" id="GO:0005886">
    <property type="term" value="C:plasma membrane"/>
    <property type="evidence" value="ECO:0007669"/>
    <property type="project" value="UniProtKB-SubCell"/>
</dbReference>
<evidence type="ECO:0000256" key="8">
    <source>
        <dbReference type="SAM" id="Phobius"/>
    </source>
</evidence>
<dbReference type="SUPFAM" id="SSF53850">
    <property type="entry name" value="Periplasmic binding protein-like II"/>
    <property type="match status" value="1"/>
</dbReference>
<accession>A0AAW1V0A1</accession>
<evidence type="ECO:0000256" key="3">
    <source>
        <dbReference type="ARBA" id="ARBA00022692"/>
    </source>
</evidence>
<dbReference type="PANTHER" id="PTHR42643:SF24">
    <property type="entry name" value="IONOTROPIC RECEPTOR 60A"/>
    <property type="match status" value="1"/>
</dbReference>
<keyword evidence="4 8" id="KW-1133">Transmembrane helix</keyword>
<keyword evidence="7" id="KW-0325">Glycoprotein</keyword>
<evidence type="ECO:0000256" key="1">
    <source>
        <dbReference type="ARBA" id="ARBA00004651"/>
    </source>
</evidence>
<dbReference type="Proteomes" id="UP001431783">
    <property type="component" value="Unassembled WGS sequence"/>
</dbReference>
<keyword evidence="6" id="KW-0675">Receptor</keyword>
<gene>
    <name evidence="9" type="ORF">WA026_018509</name>
</gene>
<keyword evidence="3 8" id="KW-0812">Transmembrane</keyword>
<protein>
    <recommendedName>
        <fullName evidence="11">Ionotropic receptor</fullName>
    </recommendedName>
</protein>
<keyword evidence="10" id="KW-1185">Reference proteome</keyword>
<comment type="caution">
    <text evidence="9">The sequence shown here is derived from an EMBL/GenBank/DDBJ whole genome shotgun (WGS) entry which is preliminary data.</text>
</comment>
<dbReference type="AlphaFoldDB" id="A0AAW1V0A1"/>
<evidence type="ECO:0000256" key="4">
    <source>
        <dbReference type="ARBA" id="ARBA00022989"/>
    </source>
</evidence>
<evidence type="ECO:0000256" key="7">
    <source>
        <dbReference type="ARBA" id="ARBA00023180"/>
    </source>
</evidence>
<dbReference type="InterPro" id="IPR052192">
    <property type="entry name" value="Insect_Ionotropic_Sensory_Rcpt"/>
</dbReference>
<evidence type="ECO:0000313" key="10">
    <source>
        <dbReference type="Proteomes" id="UP001431783"/>
    </source>
</evidence>
<keyword evidence="5 8" id="KW-0472">Membrane</keyword>
<evidence type="ECO:0008006" key="11">
    <source>
        <dbReference type="Google" id="ProtNLM"/>
    </source>
</evidence>